<comment type="caution">
    <text evidence="5">The sequence shown here is derived from an EMBL/GenBank/DDBJ whole genome shotgun (WGS) entry which is preliminary data.</text>
</comment>
<dbReference type="RefSeq" id="XP_058308086.1">
    <property type="nucleotide sequence ID" value="XM_058451548.1"/>
</dbReference>
<dbReference type="GO" id="GO:0016020">
    <property type="term" value="C:membrane"/>
    <property type="evidence" value="ECO:0007669"/>
    <property type="project" value="UniProtKB-SubCell"/>
</dbReference>
<dbReference type="Proteomes" id="UP001150904">
    <property type="component" value="Unassembled WGS sequence"/>
</dbReference>
<accession>A0A9W9MLR5</accession>
<keyword evidence="6" id="KW-1185">Reference proteome</keyword>
<dbReference type="Pfam" id="PF00083">
    <property type="entry name" value="Sugar_tr"/>
    <property type="match status" value="1"/>
</dbReference>
<evidence type="ECO:0000256" key="1">
    <source>
        <dbReference type="ARBA" id="ARBA00004141"/>
    </source>
</evidence>
<dbReference type="PANTHER" id="PTHR48022">
    <property type="entry name" value="PLASTIDIC GLUCOSE TRANSPORTER 4"/>
    <property type="match status" value="1"/>
</dbReference>
<evidence type="ECO:0000256" key="4">
    <source>
        <dbReference type="ARBA" id="ARBA00023136"/>
    </source>
</evidence>
<gene>
    <name evidence="5" type="ORF">N7498_004486</name>
</gene>
<organism evidence="5 6">
    <name type="scientific">Penicillium cinerascens</name>
    <dbReference type="NCBI Taxonomy" id="70096"/>
    <lineage>
        <taxon>Eukaryota</taxon>
        <taxon>Fungi</taxon>
        <taxon>Dikarya</taxon>
        <taxon>Ascomycota</taxon>
        <taxon>Pezizomycotina</taxon>
        <taxon>Eurotiomycetes</taxon>
        <taxon>Eurotiomycetidae</taxon>
        <taxon>Eurotiales</taxon>
        <taxon>Aspergillaceae</taxon>
        <taxon>Penicillium</taxon>
    </lineage>
</organism>
<comment type="subcellular location">
    <subcellularLocation>
        <location evidence="1">Membrane</location>
        <topology evidence="1">Multi-pass membrane protein</topology>
    </subcellularLocation>
</comment>
<evidence type="ECO:0000256" key="2">
    <source>
        <dbReference type="ARBA" id="ARBA00022692"/>
    </source>
</evidence>
<evidence type="ECO:0000256" key="3">
    <source>
        <dbReference type="ARBA" id="ARBA00022989"/>
    </source>
</evidence>
<sequence>MGTLLIPESPRWLLKFGRNEEGFEIITKLRGNGDRDHPSVQKEIREIVAVVQMEHGSQSGTLASATPQFSWLAILHEPQK</sequence>
<dbReference type="AlphaFoldDB" id="A0A9W9MLR5"/>
<dbReference type="GeneID" id="83178849"/>
<evidence type="ECO:0000313" key="5">
    <source>
        <dbReference type="EMBL" id="KAJ5203607.1"/>
    </source>
</evidence>
<dbReference type="GO" id="GO:0005351">
    <property type="term" value="F:carbohydrate:proton symporter activity"/>
    <property type="evidence" value="ECO:0007669"/>
    <property type="project" value="TreeGrafter"/>
</dbReference>
<dbReference type="InterPro" id="IPR050360">
    <property type="entry name" value="MFS_Sugar_Transporters"/>
</dbReference>
<keyword evidence="4" id="KW-0472">Membrane</keyword>
<name>A0A9W9MLR5_9EURO</name>
<dbReference type="OrthoDB" id="6133115at2759"/>
<evidence type="ECO:0008006" key="7">
    <source>
        <dbReference type="Google" id="ProtNLM"/>
    </source>
</evidence>
<dbReference type="InterPro" id="IPR005828">
    <property type="entry name" value="MFS_sugar_transport-like"/>
</dbReference>
<reference evidence="5" key="1">
    <citation type="submission" date="2022-12" db="EMBL/GenBank/DDBJ databases">
        <authorList>
            <person name="Petersen C."/>
        </authorList>
    </citation>
    <scope>NUCLEOTIDE SEQUENCE</scope>
    <source>
        <strain evidence="5">IBT 15544</strain>
    </source>
</reference>
<protein>
    <recommendedName>
        <fullName evidence="7">Major facilitator superfamily (MFS) profile domain-containing protein</fullName>
    </recommendedName>
</protein>
<keyword evidence="2" id="KW-0812">Transmembrane</keyword>
<reference evidence="5" key="2">
    <citation type="journal article" date="2023" name="IMA Fungus">
        <title>Comparative genomic study of the Penicillium genus elucidates a diverse pangenome and 15 lateral gene transfer events.</title>
        <authorList>
            <person name="Petersen C."/>
            <person name="Sorensen T."/>
            <person name="Nielsen M.R."/>
            <person name="Sondergaard T.E."/>
            <person name="Sorensen J.L."/>
            <person name="Fitzpatrick D.A."/>
            <person name="Frisvad J.C."/>
            <person name="Nielsen K.L."/>
        </authorList>
    </citation>
    <scope>NUCLEOTIDE SEQUENCE</scope>
    <source>
        <strain evidence="5">IBT 15544</strain>
    </source>
</reference>
<dbReference type="InterPro" id="IPR036259">
    <property type="entry name" value="MFS_trans_sf"/>
</dbReference>
<proteinExistence type="predicted"/>
<keyword evidence="3" id="KW-1133">Transmembrane helix</keyword>
<dbReference type="Gene3D" id="1.20.1250.20">
    <property type="entry name" value="MFS general substrate transporter like domains"/>
    <property type="match status" value="1"/>
</dbReference>
<dbReference type="PANTHER" id="PTHR48022:SF78">
    <property type="entry name" value="MONOSACCHARIDE TRANSPORTER, PUTATIVE (AFU_ORTHOLOGUE AFUA_2G02110)-RELATED"/>
    <property type="match status" value="1"/>
</dbReference>
<dbReference type="EMBL" id="JAPQKR010000012">
    <property type="protein sequence ID" value="KAJ5203607.1"/>
    <property type="molecule type" value="Genomic_DNA"/>
</dbReference>
<evidence type="ECO:0000313" key="6">
    <source>
        <dbReference type="Proteomes" id="UP001150904"/>
    </source>
</evidence>